<name>A0A8J7YKY3_9EURY</name>
<dbReference type="Pfam" id="PF00535">
    <property type="entry name" value="Glycos_transf_2"/>
    <property type="match status" value="1"/>
</dbReference>
<evidence type="ECO:0000313" key="4">
    <source>
        <dbReference type="Proteomes" id="UP000783863"/>
    </source>
</evidence>
<dbReference type="InterPro" id="IPR001173">
    <property type="entry name" value="Glyco_trans_2-like"/>
</dbReference>
<dbReference type="SUPFAM" id="SSF53448">
    <property type="entry name" value="Nucleotide-diphospho-sugar transferases"/>
    <property type="match status" value="1"/>
</dbReference>
<feature type="region of interest" description="Disordered" evidence="1">
    <location>
        <begin position="319"/>
        <end position="344"/>
    </location>
</feature>
<proteinExistence type="predicted"/>
<dbReference type="Proteomes" id="UP000783863">
    <property type="component" value="Unassembled WGS sequence"/>
</dbReference>
<organism evidence="3 4">
    <name type="scientific">Haloarcula salinisoli</name>
    <dbReference type="NCBI Taxonomy" id="2487746"/>
    <lineage>
        <taxon>Archaea</taxon>
        <taxon>Methanobacteriati</taxon>
        <taxon>Methanobacteriota</taxon>
        <taxon>Stenosarchaea group</taxon>
        <taxon>Halobacteria</taxon>
        <taxon>Halobacteriales</taxon>
        <taxon>Haloarculaceae</taxon>
        <taxon>Haloarcula</taxon>
    </lineage>
</organism>
<feature type="domain" description="Glycosyltransferase 2-like" evidence="2">
    <location>
        <begin position="12"/>
        <end position="181"/>
    </location>
</feature>
<dbReference type="AlphaFoldDB" id="A0A8J7YKY3"/>
<reference evidence="3" key="1">
    <citation type="submission" date="2021-06" db="EMBL/GenBank/DDBJ databases">
        <title>Halomicroarcula sp. F24A a new haloarchaeum isolated from saline soil.</title>
        <authorList>
            <person name="Duran-Viseras A."/>
            <person name="Sanchez-Porro C."/>
            <person name="Ventosa A."/>
        </authorList>
    </citation>
    <scope>NUCLEOTIDE SEQUENCE</scope>
    <source>
        <strain evidence="3">F24A</strain>
    </source>
</reference>
<feature type="compositionally biased region" description="Basic and acidic residues" evidence="1">
    <location>
        <begin position="319"/>
        <end position="330"/>
    </location>
</feature>
<sequence>MGVTYDGATVAVVVPAYNESGLVGGVIETVPDYVDRVYVVEDGSTDDTWAEIRTTAKRINAESPSGGEFDRRVVPIRHEENRGVGGAIKTGYLAARDDRIDVTAVMGGDAQMRPELLAGVIDPIVADEADYVKGNRLLNADHREGMPRFRYVGNRILTWLTRIASGYWTIGDPQNGYTAISLHALETAGIEEMYEYYGYCNDLLVRCNVAGLRVMDVPRPANYGEEESHIDYRSYVPKVSVMLFRGFLRRLWRKHVRADPHPMVGLYGASAAGALYAAHRAVRSEGTSGLGRAAVVLLTAGLCLVAALTLDRNHDAALGRRRETLQRPEPTESASTPATPVEQD</sequence>
<dbReference type="PANTHER" id="PTHR48090">
    <property type="entry name" value="UNDECAPRENYL-PHOSPHATE 4-DEOXY-4-FORMAMIDO-L-ARABINOSE TRANSFERASE-RELATED"/>
    <property type="match status" value="1"/>
</dbReference>
<dbReference type="Gene3D" id="3.90.550.10">
    <property type="entry name" value="Spore Coat Polysaccharide Biosynthesis Protein SpsA, Chain A"/>
    <property type="match status" value="1"/>
</dbReference>
<evidence type="ECO:0000313" key="3">
    <source>
        <dbReference type="EMBL" id="MBX0303068.1"/>
    </source>
</evidence>
<evidence type="ECO:0000259" key="2">
    <source>
        <dbReference type="Pfam" id="PF00535"/>
    </source>
</evidence>
<dbReference type="PANTHER" id="PTHR48090:SF7">
    <property type="entry name" value="RFBJ PROTEIN"/>
    <property type="match status" value="1"/>
</dbReference>
<keyword evidence="4" id="KW-1185">Reference proteome</keyword>
<dbReference type="InterPro" id="IPR029044">
    <property type="entry name" value="Nucleotide-diphossugar_trans"/>
</dbReference>
<evidence type="ECO:0000256" key="1">
    <source>
        <dbReference type="SAM" id="MobiDB-lite"/>
    </source>
</evidence>
<comment type="caution">
    <text evidence="3">The sequence shown here is derived from an EMBL/GenBank/DDBJ whole genome shotgun (WGS) entry which is preliminary data.</text>
</comment>
<accession>A0A8J7YKY3</accession>
<dbReference type="CDD" id="cd04179">
    <property type="entry name" value="DPM_DPG-synthase_like"/>
    <property type="match status" value="1"/>
</dbReference>
<gene>
    <name evidence="3" type="ORF">EGD98_05200</name>
</gene>
<protein>
    <submittedName>
        <fullName evidence="3">Glycosyltransferase family 2 protein</fullName>
    </submittedName>
</protein>
<dbReference type="InterPro" id="IPR050256">
    <property type="entry name" value="Glycosyltransferase_2"/>
</dbReference>
<dbReference type="EMBL" id="RKLQ01000001">
    <property type="protein sequence ID" value="MBX0303068.1"/>
    <property type="molecule type" value="Genomic_DNA"/>
</dbReference>